<dbReference type="Pfam" id="PF08879">
    <property type="entry name" value="WRC"/>
    <property type="match status" value="1"/>
</dbReference>
<comment type="caution">
    <text evidence="2">Lacks conserved residue(s) required for the propagation of feature annotation.</text>
</comment>
<sequence length="387" mass="41526">MRIRKRPPFSSSHSLLPFLPPPSDPPCQVHPPSARRETKESTSGEVLLPVGDVPIDPHELGENSMRRPSPGPPLSDPVANGDSRSRERVQVPKVKEGRSVDSSNQTWNAKADSSHSHRSMCLLCLSSTPGSPCLPRVRGNSGAVALGAAAQTKTMEGNDDGNGDGGLETKLAEQEKKAKVKAKASAGPAAANDNDCISVGDRDKEGCDGGAAVVRAGNGSNFDGKRRRRPAAPMEGSRCSRVNGRGWRCCQKTLVGYSLCEHHLGKGRLRSMRSVRGQLGISKPNWSTGGRNSVAPSTSPQRQPEKEEEHARQSLHLLVAADNEADKIEEDEEEEEEKMVRKKRKKIGMVKARSISSLLDGANHRVLSPSLLSQAPEVGNEAKSSVS</sequence>
<feature type="domain" description="WRC" evidence="4">
    <location>
        <begin position="233"/>
        <end position="277"/>
    </location>
</feature>
<dbReference type="Proteomes" id="UP000287651">
    <property type="component" value="Unassembled WGS sequence"/>
</dbReference>
<keyword evidence="1" id="KW-0539">Nucleus</keyword>
<evidence type="ECO:0000313" key="6">
    <source>
        <dbReference type="Proteomes" id="UP000287651"/>
    </source>
</evidence>
<comment type="caution">
    <text evidence="5">The sequence shown here is derived from an EMBL/GenBank/DDBJ whole genome shotgun (WGS) entry which is preliminary data.</text>
</comment>
<feature type="compositionally biased region" description="Acidic residues" evidence="3">
    <location>
        <begin position="327"/>
        <end position="337"/>
    </location>
</feature>
<feature type="region of interest" description="Disordered" evidence="3">
    <location>
        <begin position="1"/>
        <end position="113"/>
    </location>
</feature>
<evidence type="ECO:0000256" key="2">
    <source>
        <dbReference type="PROSITE-ProRule" id="PRU01002"/>
    </source>
</evidence>
<proteinExistence type="predicted"/>
<feature type="compositionally biased region" description="Basic and acidic residues" evidence="3">
    <location>
        <begin position="303"/>
        <end position="312"/>
    </location>
</feature>
<feature type="compositionally biased region" description="Basic and acidic residues" evidence="3">
    <location>
        <begin position="55"/>
        <end position="65"/>
    </location>
</feature>
<dbReference type="AlphaFoldDB" id="A0A426XNX4"/>
<feature type="region of interest" description="Disordered" evidence="3">
    <location>
        <begin position="280"/>
        <end position="347"/>
    </location>
</feature>
<feature type="compositionally biased region" description="Pro residues" evidence="3">
    <location>
        <begin position="18"/>
        <end position="29"/>
    </location>
</feature>
<feature type="compositionally biased region" description="Low complexity" evidence="3">
    <location>
        <begin position="8"/>
        <end position="17"/>
    </location>
</feature>
<evidence type="ECO:0000259" key="4">
    <source>
        <dbReference type="PROSITE" id="PS51667"/>
    </source>
</evidence>
<name>A0A426XNX4_ENSVE</name>
<reference evidence="5 6" key="1">
    <citation type="journal article" date="2014" name="Agronomy (Basel)">
        <title>A Draft Genome Sequence for Ensete ventricosum, the Drought-Tolerant Tree Against Hunger.</title>
        <authorList>
            <person name="Harrison J."/>
            <person name="Moore K.A."/>
            <person name="Paszkiewicz K."/>
            <person name="Jones T."/>
            <person name="Grant M."/>
            <person name="Ambacheew D."/>
            <person name="Muzemil S."/>
            <person name="Studholme D.J."/>
        </authorList>
    </citation>
    <scope>NUCLEOTIDE SEQUENCE [LARGE SCALE GENOMIC DNA]</scope>
</reference>
<organism evidence="5 6">
    <name type="scientific">Ensete ventricosum</name>
    <name type="common">Abyssinian banana</name>
    <name type="synonym">Musa ensete</name>
    <dbReference type="NCBI Taxonomy" id="4639"/>
    <lineage>
        <taxon>Eukaryota</taxon>
        <taxon>Viridiplantae</taxon>
        <taxon>Streptophyta</taxon>
        <taxon>Embryophyta</taxon>
        <taxon>Tracheophyta</taxon>
        <taxon>Spermatophyta</taxon>
        <taxon>Magnoliopsida</taxon>
        <taxon>Liliopsida</taxon>
        <taxon>Zingiberales</taxon>
        <taxon>Musaceae</taxon>
        <taxon>Ensete</taxon>
    </lineage>
</organism>
<evidence type="ECO:0000256" key="1">
    <source>
        <dbReference type="ARBA" id="ARBA00023242"/>
    </source>
</evidence>
<dbReference type="PROSITE" id="PS51667">
    <property type="entry name" value="WRC"/>
    <property type="match status" value="1"/>
</dbReference>
<feature type="region of interest" description="Disordered" evidence="3">
    <location>
        <begin position="218"/>
        <end position="237"/>
    </location>
</feature>
<dbReference type="PANTHER" id="PTHR34122:SF1">
    <property type="entry name" value="EXPRESSED PROTEIN"/>
    <property type="match status" value="1"/>
</dbReference>
<dbReference type="InterPro" id="IPR014977">
    <property type="entry name" value="WRC_dom"/>
</dbReference>
<evidence type="ECO:0000313" key="5">
    <source>
        <dbReference type="EMBL" id="RRT41208.1"/>
    </source>
</evidence>
<feature type="compositionally biased region" description="Basic and acidic residues" evidence="3">
    <location>
        <begin position="83"/>
        <end position="99"/>
    </location>
</feature>
<gene>
    <name evidence="5" type="ORF">B296_00046455</name>
</gene>
<dbReference type="EMBL" id="AMZH03018765">
    <property type="protein sequence ID" value="RRT41208.1"/>
    <property type="molecule type" value="Genomic_DNA"/>
</dbReference>
<accession>A0A426XNX4</accession>
<protein>
    <recommendedName>
        <fullName evidence="4">WRC domain-containing protein</fullName>
    </recommendedName>
</protein>
<dbReference type="PANTHER" id="PTHR34122">
    <property type="entry name" value="EXPRESSED PROTEIN-RELATED"/>
    <property type="match status" value="1"/>
</dbReference>
<feature type="compositionally biased region" description="Polar residues" evidence="3">
    <location>
        <begin position="284"/>
        <end position="302"/>
    </location>
</feature>
<evidence type="ECO:0000256" key="3">
    <source>
        <dbReference type="SAM" id="MobiDB-lite"/>
    </source>
</evidence>